<organism evidence="1 2">
    <name type="scientific">Dothistroma septosporum (strain NZE10 / CBS 128990)</name>
    <name type="common">Red band needle blight fungus</name>
    <name type="synonym">Mycosphaerella pini</name>
    <dbReference type="NCBI Taxonomy" id="675120"/>
    <lineage>
        <taxon>Eukaryota</taxon>
        <taxon>Fungi</taxon>
        <taxon>Dikarya</taxon>
        <taxon>Ascomycota</taxon>
        <taxon>Pezizomycotina</taxon>
        <taxon>Dothideomycetes</taxon>
        <taxon>Dothideomycetidae</taxon>
        <taxon>Mycosphaerellales</taxon>
        <taxon>Mycosphaerellaceae</taxon>
        <taxon>Dothistroma</taxon>
    </lineage>
</organism>
<dbReference type="Proteomes" id="UP000016933">
    <property type="component" value="Unassembled WGS sequence"/>
</dbReference>
<evidence type="ECO:0000313" key="2">
    <source>
        <dbReference type="Proteomes" id="UP000016933"/>
    </source>
</evidence>
<reference evidence="2" key="1">
    <citation type="journal article" date="2012" name="PLoS Genet.">
        <title>The genomes of the fungal plant pathogens Cladosporium fulvum and Dothistroma septosporum reveal adaptation to different hosts and lifestyles but also signatures of common ancestry.</title>
        <authorList>
            <person name="de Wit P.J.G.M."/>
            <person name="van der Burgt A."/>
            <person name="Oekmen B."/>
            <person name="Stergiopoulos I."/>
            <person name="Abd-Elsalam K.A."/>
            <person name="Aerts A.L."/>
            <person name="Bahkali A.H."/>
            <person name="Beenen H.G."/>
            <person name="Chettri P."/>
            <person name="Cox M.P."/>
            <person name="Datema E."/>
            <person name="de Vries R.P."/>
            <person name="Dhillon B."/>
            <person name="Ganley A.R."/>
            <person name="Griffiths S.A."/>
            <person name="Guo Y."/>
            <person name="Hamelin R.C."/>
            <person name="Henrissat B."/>
            <person name="Kabir M.S."/>
            <person name="Jashni M.K."/>
            <person name="Kema G."/>
            <person name="Klaubauf S."/>
            <person name="Lapidus A."/>
            <person name="Levasseur A."/>
            <person name="Lindquist E."/>
            <person name="Mehrabi R."/>
            <person name="Ohm R.A."/>
            <person name="Owen T.J."/>
            <person name="Salamov A."/>
            <person name="Schwelm A."/>
            <person name="Schijlen E."/>
            <person name="Sun H."/>
            <person name="van den Burg H.A."/>
            <person name="van Ham R.C.H.J."/>
            <person name="Zhang S."/>
            <person name="Goodwin S.B."/>
            <person name="Grigoriev I.V."/>
            <person name="Collemare J."/>
            <person name="Bradshaw R.E."/>
        </authorList>
    </citation>
    <scope>NUCLEOTIDE SEQUENCE [LARGE SCALE GENOMIC DNA]</scope>
    <source>
        <strain evidence="2">NZE10 / CBS 128990</strain>
    </source>
</reference>
<reference evidence="1 2" key="2">
    <citation type="journal article" date="2012" name="PLoS Pathog.">
        <title>Diverse lifestyles and strategies of plant pathogenesis encoded in the genomes of eighteen Dothideomycetes fungi.</title>
        <authorList>
            <person name="Ohm R.A."/>
            <person name="Feau N."/>
            <person name="Henrissat B."/>
            <person name="Schoch C.L."/>
            <person name="Horwitz B.A."/>
            <person name="Barry K.W."/>
            <person name="Condon B.J."/>
            <person name="Copeland A.C."/>
            <person name="Dhillon B."/>
            <person name="Glaser F."/>
            <person name="Hesse C.N."/>
            <person name="Kosti I."/>
            <person name="LaButti K."/>
            <person name="Lindquist E.A."/>
            <person name="Lucas S."/>
            <person name="Salamov A.A."/>
            <person name="Bradshaw R.E."/>
            <person name="Ciuffetti L."/>
            <person name="Hamelin R.C."/>
            <person name="Kema G.H.J."/>
            <person name="Lawrence C."/>
            <person name="Scott J.A."/>
            <person name="Spatafora J.W."/>
            <person name="Turgeon B.G."/>
            <person name="de Wit P.J.G.M."/>
            <person name="Zhong S."/>
            <person name="Goodwin S.B."/>
            <person name="Grigoriev I.V."/>
        </authorList>
    </citation>
    <scope>NUCLEOTIDE SEQUENCE [LARGE SCALE GENOMIC DNA]</scope>
    <source>
        <strain evidence="2">NZE10 / CBS 128990</strain>
    </source>
</reference>
<accession>N1PP12</accession>
<keyword evidence="2" id="KW-1185">Reference proteome</keyword>
<proteinExistence type="predicted"/>
<evidence type="ECO:0000313" key="1">
    <source>
        <dbReference type="EMBL" id="EME45137.1"/>
    </source>
</evidence>
<protein>
    <submittedName>
        <fullName evidence="1">Uncharacterized protein</fullName>
    </submittedName>
</protein>
<dbReference type="AlphaFoldDB" id="N1PP12"/>
<gene>
    <name evidence="1" type="ORF">DOTSEDRAFT_70995</name>
</gene>
<sequence length="76" mass="8377">MNPNGSDILRWQRIMVPANREGCTPVADGALSMVHGKASVLPGTPRYCENGLLQCHTRLDMKEAKTNRPWQCLSPG</sequence>
<dbReference type="EMBL" id="KB446538">
    <property type="protein sequence ID" value="EME45137.1"/>
    <property type="molecule type" value="Genomic_DNA"/>
</dbReference>
<name>N1PP12_DOTSN</name>
<dbReference type="HOGENOM" id="CLU_2654482_0_0_1"/>